<sequence length="236" mass="26652">MSLISSNSLFSESIESLGSKRESRTSDDNIFEVPHNKHNPEGFSSSLILNLENDPEKKSKPLSKLVNITQIVPGTQKTKKILLPIFYRRSISNASKSLLYLEQSNSDINKSNDSVKECVENRQEIKKETVKANRVTSTTFGSIHTLSNIDAEVHQELFTEKINFDYESEMKSSMHEGNLIAYCHKCKKETVTVMQQEKFKGFRGFKDLLLCCCSSLNTNGKAFVCPICLEVLVKTN</sequence>
<evidence type="ECO:0000313" key="2">
    <source>
        <dbReference type="EMBL" id="OMJ90119.1"/>
    </source>
</evidence>
<comment type="caution">
    <text evidence="2">The sequence shown here is derived from an EMBL/GenBank/DDBJ whole genome shotgun (WGS) entry which is preliminary data.</text>
</comment>
<gene>
    <name evidence="2" type="ORF">SteCoe_7610</name>
</gene>
<protein>
    <recommendedName>
        <fullName evidence="4">LITAF domain-containing protein</fullName>
    </recommendedName>
</protein>
<accession>A0A1R2CM84</accession>
<evidence type="ECO:0008006" key="4">
    <source>
        <dbReference type="Google" id="ProtNLM"/>
    </source>
</evidence>
<dbReference type="EMBL" id="MPUH01000110">
    <property type="protein sequence ID" value="OMJ90119.1"/>
    <property type="molecule type" value="Genomic_DNA"/>
</dbReference>
<name>A0A1R2CM84_9CILI</name>
<feature type="region of interest" description="Disordered" evidence="1">
    <location>
        <begin position="16"/>
        <end position="44"/>
    </location>
</feature>
<organism evidence="2 3">
    <name type="scientific">Stentor coeruleus</name>
    <dbReference type="NCBI Taxonomy" id="5963"/>
    <lineage>
        <taxon>Eukaryota</taxon>
        <taxon>Sar</taxon>
        <taxon>Alveolata</taxon>
        <taxon>Ciliophora</taxon>
        <taxon>Postciliodesmatophora</taxon>
        <taxon>Heterotrichea</taxon>
        <taxon>Heterotrichida</taxon>
        <taxon>Stentoridae</taxon>
        <taxon>Stentor</taxon>
    </lineage>
</organism>
<dbReference type="Proteomes" id="UP000187209">
    <property type="component" value="Unassembled WGS sequence"/>
</dbReference>
<evidence type="ECO:0000313" key="3">
    <source>
        <dbReference type="Proteomes" id="UP000187209"/>
    </source>
</evidence>
<reference evidence="2 3" key="1">
    <citation type="submission" date="2016-11" db="EMBL/GenBank/DDBJ databases">
        <title>The macronuclear genome of Stentor coeruleus: a giant cell with tiny introns.</title>
        <authorList>
            <person name="Slabodnick M."/>
            <person name="Ruby J.G."/>
            <person name="Reiff S.B."/>
            <person name="Swart E.C."/>
            <person name="Gosai S."/>
            <person name="Prabakaran S."/>
            <person name="Witkowska E."/>
            <person name="Larue G.E."/>
            <person name="Fisher S."/>
            <person name="Freeman R.M."/>
            <person name="Gunawardena J."/>
            <person name="Chu W."/>
            <person name="Stover N.A."/>
            <person name="Gregory B.D."/>
            <person name="Nowacki M."/>
            <person name="Derisi J."/>
            <person name="Roy S.W."/>
            <person name="Marshall W.F."/>
            <person name="Sood P."/>
        </authorList>
    </citation>
    <scope>NUCLEOTIDE SEQUENCE [LARGE SCALE GENOMIC DNA]</scope>
    <source>
        <strain evidence="2">WM001</strain>
    </source>
</reference>
<keyword evidence="3" id="KW-1185">Reference proteome</keyword>
<evidence type="ECO:0000256" key="1">
    <source>
        <dbReference type="SAM" id="MobiDB-lite"/>
    </source>
</evidence>
<feature type="compositionally biased region" description="Basic and acidic residues" evidence="1">
    <location>
        <begin position="18"/>
        <end position="27"/>
    </location>
</feature>
<dbReference type="AlphaFoldDB" id="A0A1R2CM84"/>
<proteinExistence type="predicted"/>